<evidence type="ECO:0000313" key="4">
    <source>
        <dbReference type="RefSeq" id="XP_021835968.2"/>
    </source>
</evidence>
<dbReference type="Pfam" id="PF14111">
    <property type="entry name" value="DUF4283"/>
    <property type="match status" value="1"/>
</dbReference>
<dbReference type="PANTHER" id="PTHR31286">
    <property type="entry name" value="GLYCINE-RICH CELL WALL STRUCTURAL PROTEIN 1.8-LIKE"/>
    <property type="match status" value="1"/>
</dbReference>
<dbReference type="InterPro" id="IPR040256">
    <property type="entry name" value="At4g02000-like"/>
</dbReference>
<reference evidence="3" key="1">
    <citation type="journal article" date="2021" name="Nat. Commun.">
        <title>Genomic analyses provide insights into spinach domestication and the genetic basis of agronomic traits.</title>
        <authorList>
            <person name="Cai X."/>
            <person name="Sun X."/>
            <person name="Xu C."/>
            <person name="Sun H."/>
            <person name="Wang X."/>
            <person name="Ge C."/>
            <person name="Zhang Z."/>
            <person name="Wang Q."/>
            <person name="Fei Z."/>
            <person name="Jiao C."/>
            <person name="Wang Q."/>
        </authorList>
    </citation>
    <scope>NUCLEOTIDE SEQUENCE [LARGE SCALE GENOMIC DNA]</scope>
    <source>
        <strain evidence="3">cv. Varoflay</strain>
    </source>
</reference>
<proteinExistence type="predicted"/>
<accession>A0A9R0HSJ8</accession>
<dbReference type="PANTHER" id="PTHR31286:SF99">
    <property type="entry name" value="DUF4283 DOMAIN-CONTAINING PROTEIN"/>
    <property type="match status" value="1"/>
</dbReference>
<name>A0A9R0HSJ8_SPIOL</name>
<keyword evidence="3" id="KW-1185">Reference proteome</keyword>
<dbReference type="KEGG" id="soe:110775665"/>
<evidence type="ECO:0000313" key="3">
    <source>
        <dbReference type="Proteomes" id="UP000813463"/>
    </source>
</evidence>
<sequence>MEKNALISGASTEEHDLITRSTKKPKRKITHLIFNQEQDVTMNETQQNMSSQPNTGIEKTHTPILHHGISFRDLVAADQMQGALYATNIPDDDDILSDDDEPPEGIIDDPRGPTILLSKEEKKRLRFPWKFALIVKMFDSKIGYMSLIKRLKKKWELKGGLTLTDVGHDYFIARFSAMVDYNHVLTQGPWMLDDNYLTIKKWVPNFIPDNAPMRHLTTWVRIPHLSVEYFDKEFLTKIGGKIGKVIRIDQITANADRGQFTRLSVELDLSKPLLSKFWLKGKIWRIQYEGLKMIFFNCGKIGHSAEKCPTNADAMVTEIVNEPILNSSVNETEKNQVQQEDFGAWMLVKKPPPRKRVPQTEKTVVAGKGPPKNPATNC</sequence>
<evidence type="ECO:0000259" key="2">
    <source>
        <dbReference type="Pfam" id="PF14111"/>
    </source>
</evidence>
<feature type="region of interest" description="Disordered" evidence="1">
    <location>
        <begin position="1"/>
        <end position="24"/>
    </location>
</feature>
<reference evidence="4" key="2">
    <citation type="submission" date="2025-08" db="UniProtKB">
        <authorList>
            <consortium name="RefSeq"/>
        </authorList>
    </citation>
    <scope>IDENTIFICATION</scope>
    <source>
        <tissue evidence="4">Leaf</tissue>
    </source>
</reference>
<organism evidence="3 4">
    <name type="scientific">Spinacia oleracea</name>
    <name type="common">Spinach</name>
    <dbReference type="NCBI Taxonomy" id="3562"/>
    <lineage>
        <taxon>Eukaryota</taxon>
        <taxon>Viridiplantae</taxon>
        <taxon>Streptophyta</taxon>
        <taxon>Embryophyta</taxon>
        <taxon>Tracheophyta</taxon>
        <taxon>Spermatophyta</taxon>
        <taxon>Magnoliopsida</taxon>
        <taxon>eudicotyledons</taxon>
        <taxon>Gunneridae</taxon>
        <taxon>Pentapetalae</taxon>
        <taxon>Caryophyllales</taxon>
        <taxon>Chenopodiaceae</taxon>
        <taxon>Chenopodioideae</taxon>
        <taxon>Anserineae</taxon>
        <taxon>Spinacia</taxon>
    </lineage>
</organism>
<dbReference type="InterPro" id="IPR025558">
    <property type="entry name" value="DUF4283"/>
</dbReference>
<dbReference type="Proteomes" id="UP000813463">
    <property type="component" value="Chromosome 2"/>
</dbReference>
<dbReference type="GeneID" id="110775665"/>
<feature type="domain" description="DUF4283" evidence="2">
    <location>
        <begin position="129"/>
        <end position="209"/>
    </location>
</feature>
<protein>
    <recommendedName>
        <fullName evidence="2">DUF4283 domain-containing protein</fullName>
    </recommendedName>
</protein>
<gene>
    <name evidence="4" type="primary">LOC110775665</name>
</gene>
<evidence type="ECO:0000256" key="1">
    <source>
        <dbReference type="SAM" id="MobiDB-lite"/>
    </source>
</evidence>
<feature type="compositionally biased region" description="Acidic residues" evidence="1">
    <location>
        <begin position="90"/>
        <end position="107"/>
    </location>
</feature>
<dbReference type="RefSeq" id="XP_021835968.2">
    <property type="nucleotide sequence ID" value="XM_021980276.2"/>
</dbReference>
<dbReference type="AlphaFoldDB" id="A0A9R0HSJ8"/>
<feature type="region of interest" description="Disordered" evidence="1">
    <location>
        <begin position="89"/>
        <end position="112"/>
    </location>
</feature>
<feature type="region of interest" description="Disordered" evidence="1">
    <location>
        <begin position="350"/>
        <end position="378"/>
    </location>
</feature>